<dbReference type="Pfam" id="PF03590">
    <property type="entry name" value="AsnA"/>
    <property type="match status" value="1"/>
</dbReference>
<dbReference type="PIRSF" id="PIRSF001555">
    <property type="entry name" value="Asp_ammon_ligase"/>
    <property type="match status" value="1"/>
</dbReference>
<dbReference type="NCBIfam" id="TIGR00669">
    <property type="entry name" value="asnA"/>
    <property type="match status" value="1"/>
</dbReference>
<dbReference type="SUPFAM" id="SSF55681">
    <property type="entry name" value="Class II aaRS and biotin synthetases"/>
    <property type="match status" value="1"/>
</dbReference>
<keyword evidence="10" id="KW-1185">Reference proteome</keyword>
<evidence type="ECO:0000256" key="6">
    <source>
        <dbReference type="ARBA" id="ARBA00022888"/>
    </source>
</evidence>
<sequence length="326" mass="36390">MNTVLKTEAQIRLVKHLFADALAQALNLHPISAPLMVLTGTGINDDLNGVERSVQFPVKFLGDRQAVVVNSLAKWKRLRLAELHFPPGEGILTDMRAIRPDEDYSPLHSVYVDQWDWEKVIEPGARSLTTLQEEVCKIYGALRFTAARLAESYPELERELPAEITFVQSEKLRQRFPDLSPKERENEICREYGAVFLIGIGGPLGDGQPHDGRSPDYDDWSTPAGEGFYGLNGDILVWNPVLESALELSSMGIRVDAPALTRQLEQRGQQERSGLMFHRLLLEGKLPQTIGGGIGQSRVCMFLLNKRHIGEVQASVWPDETGAELL</sequence>
<dbReference type="EMBL" id="JBHSWD010000001">
    <property type="protein sequence ID" value="MFC6591616.1"/>
    <property type="molecule type" value="Genomic_DNA"/>
</dbReference>
<dbReference type="RefSeq" id="WP_380082619.1">
    <property type="nucleotide sequence ID" value="NZ_JBHSWD010000001.1"/>
</dbReference>
<keyword evidence="3" id="KW-0028">Amino-acid biosynthesis</keyword>
<evidence type="ECO:0000313" key="10">
    <source>
        <dbReference type="Proteomes" id="UP001596297"/>
    </source>
</evidence>
<evidence type="ECO:0000313" key="9">
    <source>
        <dbReference type="EMBL" id="MFC6591616.1"/>
    </source>
</evidence>
<keyword evidence="6" id="KW-0061">Asparagine biosynthesis</keyword>
<evidence type="ECO:0000256" key="4">
    <source>
        <dbReference type="ARBA" id="ARBA00022741"/>
    </source>
</evidence>
<dbReference type="Proteomes" id="UP001596297">
    <property type="component" value="Unassembled WGS sequence"/>
</dbReference>
<name>A0ABW1YBE2_9DEIO</name>
<evidence type="ECO:0000256" key="1">
    <source>
        <dbReference type="ARBA" id="ARBA00022490"/>
    </source>
</evidence>
<keyword evidence="2 9" id="KW-0436">Ligase</keyword>
<dbReference type="GO" id="GO:0004071">
    <property type="term" value="F:aspartate-ammonia ligase activity"/>
    <property type="evidence" value="ECO:0007669"/>
    <property type="project" value="UniProtKB-EC"/>
</dbReference>
<evidence type="ECO:0000256" key="3">
    <source>
        <dbReference type="ARBA" id="ARBA00022605"/>
    </source>
</evidence>
<evidence type="ECO:0000256" key="2">
    <source>
        <dbReference type="ARBA" id="ARBA00022598"/>
    </source>
</evidence>
<feature type="domain" description="Aminoacyl-transfer RNA synthetases class-II family profile" evidence="8">
    <location>
        <begin position="96"/>
        <end position="318"/>
    </location>
</feature>
<dbReference type="Gene3D" id="3.30.930.10">
    <property type="entry name" value="Bira Bifunctional Protein, Domain 2"/>
    <property type="match status" value="1"/>
</dbReference>
<dbReference type="PANTHER" id="PTHR30073">
    <property type="entry name" value="ASPARTATE--AMMONIA LIGASE"/>
    <property type="match status" value="1"/>
</dbReference>
<keyword evidence="1" id="KW-0963">Cytoplasm</keyword>
<gene>
    <name evidence="9" type="primary">asnA</name>
    <name evidence="9" type="ORF">ACFP81_06035</name>
</gene>
<proteinExistence type="predicted"/>
<evidence type="ECO:0000256" key="5">
    <source>
        <dbReference type="ARBA" id="ARBA00022840"/>
    </source>
</evidence>
<accession>A0ABW1YBE2</accession>
<reference evidence="10" key="1">
    <citation type="journal article" date="2019" name="Int. J. Syst. Evol. Microbiol.">
        <title>The Global Catalogue of Microorganisms (GCM) 10K type strain sequencing project: providing services to taxonomists for standard genome sequencing and annotation.</title>
        <authorList>
            <consortium name="The Broad Institute Genomics Platform"/>
            <consortium name="The Broad Institute Genome Sequencing Center for Infectious Disease"/>
            <person name="Wu L."/>
            <person name="Ma J."/>
        </authorList>
    </citation>
    <scope>NUCLEOTIDE SEQUENCE [LARGE SCALE GENOMIC DNA]</scope>
    <source>
        <strain evidence="10">CGMCC 1.15772</strain>
    </source>
</reference>
<evidence type="ECO:0000256" key="7">
    <source>
        <dbReference type="NCBIfam" id="TIGR00669"/>
    </source>
</evidence>
<keyword evidence="5" id="KW-0067">ATP-binding</keyword>
<dbReference type="InterPro" id="IPR006195">
    <property type="entry name" value="aa-tRNA-synth_II"/>
</dbReference>
<keyword evidence="4" id="KW-0547">Nucleotide-binding</keyword>
<dbReference type="PANTHER" id="PTHR30073:SF5">
    <property type="entry name" value="ASPARTATE--AMMONIA LIGASE"/>
    <property type="match status" value="1"/>
</dbReference>
<dbReference type="PROSITE" id="PS50862">
    <property type="entry name" value="AA_TRNA_LIGASE_II"/>
    <property type="match status" value="1"/>
</dbReference>
<dbReference type="EC" id="6.3.1.1" evidence="7"/>
<evidence type="ECO:0000259" key="8">
    <source>
        <dbReference type="PROSITE" id="PS50862"/>
    </source>
</evidence>
<dbReference type="InterPro" id="IPR045864">
    <property type="entry name" value="aa-tRNA-synth_II/BPL/LPL"/>
</dbReference>
<dbReference type="InterPro" id="IPR004618">
    <property type="entry name" value="AsnA"/>
</dbReference>
<protein>
    <recommendedName>
        <fullName evidence="7">Aspartate--ammonia ligase</fullName>
        <ecNumber evidence="7">6.3.1.1</ecNumber>
    </recommendedName>
</protein>
<organism evidence="9 10">
    <name type="scientific">Deinococcus lacus</name>
    <dbReference type="NCBI Taxonomy" id="392561"/>
    <lineage>
        <taxon>Bacteria</taxon>
        <taxon>Thermotogati</taxon>
        <taxon>Deinococcota</taxon>
        <taxon>Deinococci</taxon>
        <taxon>Deinococcales</taxon>
        <taxon>Deinococcaceae</taxon>
        <taxon>Deinococcus</taxon>
    </lineage>
</organism>
<comment type="caution">
    <text evidence="9">The sequence shown here is derived from an EMBL/GenBank/DDBJ whole genome shotgun (WGS) entry which is preliminary data.</text>
</comment>